<keyword evidence="9" id="KW-1185">Reference proteome</keyword>
<feature type="domain" description="BZIP" evidence="7">
    <location>
        <begin position="62"/>
        <end position="77"/>
    </location>
</feature>
<evidence type="ECO:0000256" key="3">
    <source>
        <dbReference type="ARBA" id="ARBA00023125"/>
    </source>
</evidence>
<protein>
    <recommendedName>
        <fullName evidence="7">BZIP domain-containing protein</fullName>
    </recommendedName>
</protein>
<dbReference type="InterPro" id="IPR045314">
    <property type="entry name" value="bZIP_plant_GBF1"/>
</dbReference>
<comment type="subcellular location">
    <subcellularLocation>
        <location evidence="1">Nucleus</location>
    </subcellularLocation>
</comment>
<dbReference type="InterPro" id="IPR044521">
    <property type="entry name" value="AtbZIP8/43"/>
</dbReference>
<keyword evidence="5" id="KW-0539">Nucleus</keyword>
<dbReference type="CDD" id="cd14702">
    <property type="entry name" value="bZIP_plant_GBF1"/>
    <property type="match status" value="1"/>
</dbReference>
<dbReference type="PANTHER" id="PTHR46324:SF26">
    <property type="entry name" value="OS02G0728001 PROTEIN"/>
    <property type="match status" value="1"/>
</dbReference>
<keyword evidence="4" id="KW-0804">Transcription</keyword>
<dbReference type="PROSITE" id="PS00036">
    <property type="entry name" value="BZIP_BASIC"/>
    <property type="match status" value="1"/>
</dbReference>
<organism evidence="8 9">
    <name type="scientific">Hibiscus sabdariffa</name>
    <name type="common">roselle</name>
    <dbReference type="NCBI Taxonomy" id="183260"/>
    <lineage>
        <taxon>Eukaryota</taxon>
        <taxon>Viridiplantae</taxon>
        <taxon>Streptophyta</taxon>
        <taxon>Embryophyta</taxon>
        <taxon>Tracheophyta</taxon>
        <taxon>Spermatophyta</taxon>
        <taxon>Magnoliopsida</taxon>
        <taxon>eudicotyledons</taxon>
        <taxon>Gunneridae</taxon>
        <taxon>Pentapetalae</taxon>
        <taxon>rosids</taxon>
        <taxon>malvids</taxon>
        <taxon>Malvales</taxon>
        <taxon>Malvaceae</taxon>
        <taxon>Malvoideae</taxon>
        <taxon>Hibiscus</taxon>
    </lineage>
</organism>
<evidence type="ECO:0000256" key="1">
    <source>
        <dbReference type="ARBA" id="ARBA00004123"/>
    </source>
</evidence>
<dbReference type="InterPro" id="IPR046347">
    <property type="entry name" value="bZIP_sf"/>
</dbReference>
<evidence type="ECO:0000256" key="2">
    <source>
        <dbReference type="ARBA" id="ARBA00023015"/>
    </source>
</evidence>
<sequence>MYSIWLIQTLFSEAILHSSGSLFPVPEQNHPFVFDFLCQFISGSAASEFRIGTGLASSKERRRMESNRDSARRSRMRKQKQLGRFSGSNNRAEK</sequence>
<keyword evidence="2" id="KW-0805">Transcription regulation</keyword>
<gene>
    <name evidence="8" type="ORF">V6N12_073551</name>
</gene>
<evidence type="ECO:0000256" key="5">
    <source>
        <dbReference type="ARBA" id="ARBA00023242"/>
    </source>
</evidence>
<comment type="caution">
    <text evidence="8">The sequence shown here is derived from an EMBL/GenBank/DDBJ whole genome shotgun (WGS) entry which is preliminary data.</text>
</comment>
<evidence type="ECO:0000259" key="7">
    <source>
        <dbReference type="PROSITE" id="PS00036"/>
    </source>
</evidence>
<dbReference type="EMBL" id="JBBPBM010000117">
    <property type="protein sequence ID" value="KAK8506598.1"/>
    <property type="molecule type" value="Genomic_DNA"/>
</dbReference>
<dbReference type="InterPro" id="IPR004827">
    <property type="entry name" value="bZIP"/>
</dbReference>
<accession>A0ABR2BHG0</accession>
<proteinExistence type="predicted"/>
<dbReference type="SUPFAM" id="SSF57959">
    <property type="entry name" value="Leucine zipper domain"/>
    <property type="match status" value="1"/>
</dbReference>
<reference evidence="8 9" key="1">
    <citation type="journal article" date="2024" name="G3 (Bethesda)">
        <title>Genome assembly of Hibiscus sabdariffa L. provides insights into metabolisms of medicinal natural products.</title>
        <authorList>
            <person name="Kim T."/>
        </authorList>
    </citation>
    <scope>NUCLEOTIDE SEQUENCE [LARGE SCALE GENOMIC DNA]</scope>
    <source>
        <strain evidence="8">TK-2024</strain>
        <tissue evidence="8">Old leaves</tissue>
    </source>
</reference>
<evidence type="ECO:0000256" key="4">
    <source>
        <dbReference type="ARBA" id="ARBA00023163"/>
    </source>
</evidence>
<feature type="compositionally biased region" description="Basic and acidic residues" evidence="6">
    <location>
        <begin position="58"/>
        <end position="72"/>
    </location>
</feature>
<evidence type="ECO:0000313" key="8">
    <source>
        <dbReference type="EMBL" id="KAK8506598.1"/>
    </source>
</evidence>
<name>A0ABR2BHG0_9ROSI</name>
<evidence type="ECO:0000313" key="9">
    <source>
        <dbReference type="Proteomes" id="UP001472677"/>
    </source>
</evidence>
<dbReference type="Proteomes" id="UP001472677">
    <property type="component" value="Unassembled WGS sequence"/>
</dbReference>
<keyword evidence="3" id="KW-0238">DNA-binding</keyword>
<feature type="region of interest" description="Disordered" evidence="6">
    <location>
        <begin position="57"/>
        <end position="94"/>
    </location>
</feature>
<dbReference type="PANTHER" id="PTHR46324">
    <property type="entry name" value="BASIC LEUCINE ZIPPER 43-RELATED"/>
    <property type="match status" value="1"/>
</dbReference>
<evidence type="ECO:0000256" key="6">
    <source>
        <dbReference type="SAM" id="MobiDB-lite"/>
    </source>
</evidence>